<name>A0A5N6KRI2_9ROSI</name>
<dbReference type="Pfam" id="PF01636">
    <property type="entry name" value="APH"/>
    <property type="match status" value="1"/>
</dbReference>
<dbReference type="AlphaFoldDB" id="A0A5N6KRI2"/>
<dbReference type="InterPro" id="IPR011009">
    <property type="entry name" value="Kinase-like_dom_sf"/>
</dbReference>
<proteinExistence type="predicted"/>
<dbReference type="PANTHER" id="PTHR21310">
    <property type="entry name" value="AMINOGLYCOSIDE PHOSPHOTRANSFERASE-RELATED-RELATED"/>
    <property type="match status" value="1"/>
</dbReference>
<dbReference type="SUPFAM" id="SSF56112">
    <property type="entry name" value="Protein kinase-like (PK-like)"/>
    <property type="match status" value="1"/>
</dbReference>
<sequence length="239" mass="27421">MTFTTNRLLNQAKEDGCFSITVERKYYHTGNCFMKRSLRRREWQLTPMGTIYMPRLGAERIKNEAAALRFVAEHTNIPIPRLHCCFEDDEAAYLVTEYVEGVSMASLDDDKKEPVKQALKGHLATLHGLRSNRVGNPEANAQFVPPYRALQKLARDDWTFPLAETDEYVFCHGDLSQHNVIVDPESLEIAAIVDWEFAGFFPEYFEFPFFERPGPSVALGDEVDDTQKLVDFIKQKSHP</sequence>
<dbReference type="Gene3D" id="3.90.1200.10">
    <property type="match status" value="1"/>
</dbReference>
<dbReference type="InterPro" id="IPR002575">
    <property type="entry name" value="Aminoglycoside_PTrfase"/>
</dbReference>
<evidence type="ECO:0000259" key="1">
    <source>
        <dbReference type="Pfam" id="PF01636"/>
    </source>
</evidence>
<reference evidence="2 3" key="1">
    <citation type="submission" date="2019-06" db="EMBL/GenBank/DDBJ databases">
        <title>A chromosomal-level reference genome of Carpinus fangiana (Coryloideae, Betulaceae).</title>
        <authorList>
            <person name="Yang X."/>
            <person name="Wang Z."/>
            <person name="Zhang L."/>
            <person name="Hao G."/>
            <person name="Liu J."/>
            <person name="Yang Y."/>
        </authorList>
    </citation>
    <scope>NUCLEOTIDE SEQUENCE [LARGE SCALE GENOMIC DNA]</scope>
    <source>
        <strain evidence="2">Cfa_2016G</strain>
        <tissue evidence="2">Leaf</tissue>
    </source>
</reference>
<accession>A0A5N6KRI2</accession>
<comment type="caution">
    <text evidence="2">The sequence shown here is derived from an EMBL/GenBank/DDBJ whole genome shotgun (WGS) entry which is preliminary data.</text>
</comment>
<gene>
    <name evidence="2" type="ORF">FH972_022066</name>
</gene>
<dbReference type="CDD" id="cd05120">
    <property type="entry name" value="APH_ChoK_like"/>
    <property type="match status" value="1"/>
</dbReference>
<dbReference type="OrthoDB" id="2906425at2759"/>
<dbReference type="Gene3D" id="3.30.200.20">
    <property type="entry name" value="Phosphorylase Kinase, domain 1"/>
    <property type="match status" value="1"/>
</dbReference>
<feature type="domain" description="Aminoglycoside phosphotransferase" evidence="1">
    <location>
        <begin position="54"/>
        <end position="203"/>
    </location>
</feature>
<dbReference type="Proteomes" id="UP000327013">
    <property type="component" value="Unassembled WGS sequence"/>
</dbReference>
<evidence type="ECO:0000313" key="3">
    <source>
        <dbReference type="Proteomes" id="UP000327013"/>
    </source>
</evidence>
<protein>
    <recommendedName>
        <fullName evidence="1">Aminoglycoside phosphotransferase domain-containing protein</fullName>
    </recommendedName>
</protein>
<keyword evidence="3" id="KW-1185">Reference proteome</keyword>
<dbReference type="EMBL" id="VIBQ01000010">
    <property type="protein sequence ID" value="KAB8339130.1"/>
    <property type="molecule type" value="Genomic_DNA"/>
</dbReference>
<dbReference type="InterPro" id="IPR051678">
    <property type="entry name" value="AGP_Transferase"/>
</dbReference>
<evidence type="ECO:0000313" key="2">
    <source>
        <dbReference type="EMBL" id="KAB8339130.1"/>
    </source>
</evidence>
<dbReference type="PANTHER" id="PTHR21310:SF15">
    <property type="entry name" value="AMINOGLYCOSIDE PHOSPHOTRANSFERASE DOMAIN-CONTAINING PROTEIN"/>
    <property type="match status" value="1"/>
</dbReference>
<organism evidence="2 3">
    <name type="scientific">Carpinus fangiana</name>
    <dbReference type="NCBI Taxonomy" id="176857"/>
    <lineage>
        <taxon>Eukaryota</taxon>
        <taxon>Viridiplantae</taxon>
        <taxon>Streptophyta</taxon>
        <taxon>Embryophyta</taxon>
        <taxon>Tracheophyta</taxon>
        <taxon>Spermatophyta</taxon>
        <taxon>Magnoliopsida</taxon>
        <taxon>eudicotyledons</taxon>
        <taxon>Gunneridae</taxon>
        <taxon>Pentapetalae</taxon>
        <taxon>rosids</taxon>
        <taxon>fabids</taxon>
        <taxon>Fagales</taxon>
        <taxon>Betulaceae</taxon>
        <taxon>Carpinus</taxon>
    </lineage>
</organism>